<feature type="domain" description="FAS1" evidence="13">
    <location>
        <begin position="213"/>
        <end position="352"/>
    </location>
</feature>
<evidence type="ECO:0000256" key="10">
    <source>
        <dbReference type="ARBA" id="ARBA00023288"/>
    </source>
</evidence>
<evidence type="ECO:0000256" key="4">
    <source>
        <dbReference type="ARBA" id="ARBA00022622"/>
    </source>
</evidence>
<keyword evidence="10" id="KW-0449">Lipoprotein</keyword>
<dbReference type="FunFam" id="2.30.180.10:FF:000008">
    <property type="entry name" value="Fasciclin-like arabinogalactan protein 10"/>
    <property type="match status" value="1"/>
</dbReference>
<evidence type="ECO:0000256" key="11">
    <source>
        <dbReference type="ARBA" id="ARBA00024686"/>
    </source>
</evidence>
<evidence type="ECO:0000256" key="3">
    <source>
        <dbReference type="ARBA" id="ARBA00022475"/>
    </source>
</evidence>
<keyword evidence="9" id="KW-0325">Glycoprotein</keyword>
<evidence type="ECO:0000256" key="2">
    <source>
        <dbReference type="ARBA" id="ARBA00007843"/>
    </source>
</evidence>
<dbReference type="SUPFAM" id="SSF82153">
    <property type="entry name" value="FAS1 domain"/>
    <property type="match status" value="2"/>
</dbReference>
<dbReference type="PANTHER" id="PTHR32382">
    <property type="entry name" value="FASCICLIN-LIKE ARABINOGALACTAN PROTEIN"/>
    <property type="match status" value="1"/>
</dbReference>
<protein>
    <recommendedName>
        <fullName evidence="13">FAS1 domain-containing protein</fullName>
    </recommendedName>
</protein>
<evidence type="ECO:0000313" key="15">
    <source>
        <dbReference type="Proteomes" id="UP000701853"/>
    </source>
</evidence>
<keyword evidence="15" id="KW-1185">Reference proteome</keyword>
<sequence length="429" mass="46469">MRQPHLTLYLYTSTIISSLDPTHSYLLHSQPTMSPATTALFFLLLLFSTSNAHNITRILAKHPEFSTFNHYLTLTHLASEINRRETITVLALNNAAMSSLLSKQLSLYTLKNVLSLHVLVDYFGSKKLHQITNGTALTSTMFQASGAAPGSSGYINITDLKGGKVGFGAENNDGNLDAVYVKSVAEIPYNISVLQISQVLNSAEAEAPTAEPSKLNLTEIMSKQGCKAFADLLISSGADATFNENIDGGLTVFCPTDPVIKDFMPKYKNLTASKKVSLLLYHGVPVYQSMQMLKSNNGIMNTLATDGANKYDFTIQNDGEVVTLETKVMTAKITGTLKDEEPLIVYKINKVLLPRELYKAVEAPAESPKPSKSKSKSKHKVADAPESDAPAESDPADDQTADNDNGVAGLDGRRLVMGMLSLCIGVLLM</sequence>
<dbReference type="InterPro" id="IPR033254">
    <property type="entry name" value="Plant_FLA"/>
</dbReference>
<name>A0A8J6CYR4_9ROSI</name>
<dbReference type="SMART" id="SM00554">
    <property type="entry name" value="FAS1"/>
    <property type="match status" value="2"/>
</dbReference>
<comment type="caution">
    <text evidence="14">The sequence shown here is derived from an EMBL/GenBank/DDBJ whole genome shotgun (WGS) entry which is preliminary data.</text>
</comment>
<evidence type="ECO:0000256" key="12">
    <source>
        <dbReference type="SAM" id="MobiDB-lite"/>
    </source>
</evidence>
<keyword evidence="4" id="KW-0336">GPI-anchor</keyword>
<keyword evidence="6" id="KW-0677">Repeat</keyword>
<dbReference type="GO" id="GO:0048364">
    <property type="term" value="P:root development"/>
    <property type="evidence" value="ECO:0007669"/>
    <property type="project" value="TreeGrafter"/>
</dbReference>
<feature type="region of interest" description="Disordered" evidence="12">
    <location>
        <begin position="362"/>
        <end position="407"/>
    </location>
</feature>
<dbReference type="OrthoDB" id="682048at2759"/>
<keyword evidence="5" id="KW-0732">Signal</keyword>
<dbReference type="EMBL" id="JAHUZN010000007">
    <property type="protein sequence ID" value="KAG8489489.1"/>
    <property type="molecule type" value="Genomic_DNA"/>
</dbReference>
<evidence type="ECO:0000256" key="8">
    <source>
        <dbReference type="ARBA" id="ARBA00023136"/>
    </source>
</evidence>
<organism evidence="14 15">
    <name type="scientific">Gossypium anomalum</name>
    <dbReference type="NCBI Taxonomy" id="47600"/>
    <lineage>
        <taxon>Eukaryota</taxon>
        <taxon>Viridiplantae</taxon>
        <taxon>Streptophyta</taxon>
        <taxon>Embryophyta</taxon>
        <taxon>Tracheophyta</taxon>
        <taxon>Spermatophyta</taxon>
        <taxon>Magnoliopsida</taxon>
        <taxon>eudicotyledons</taxon>
        <taxon>Gunneridae</taxon>
        <taxon>Pentapetalae</taxon>
        <taxon>rosids</taxon>
        <taxon>malvids</taxon>
        <taxon>Malvales</taxon>
        <taxon>Malvaceae</taxon>
        <taxon>Malvoideae</taxon>
        <taxon>Gossypium</taxon>
    </lineage>
</organism>
<dbReference type="FunFam" id="2.30.180.10:FF:000010">
    <property type="entry name" value="Fasciclin-like arabinogalactan protein 2"/>
    <property type="match status" value="1"/>
</dbReference>
<comment type="similarity">
    <text evidence="2">Belongs to the fasciclin-like AGP family.</text>
</comment>
<evidence type="ECO:0000256" key="9">
    <source>
        <dbReference type="ARBA" id="ARBA00023180"/>
    </source>
</evidence>
<evidence type="ECO:0000256" key="7">
    <source>
        <dbReference type="ARBA" id="ARBA00022974"/>
    </source>
</evidence>
<dbReference type="GO" id="GO:0098552">
    <property type="term" value="C:side of membrane"/>
    <property type="evidence" value="ECO:0007669"/>
    <property type="project" value="UniProtKB-KW"/>
</dbReference>
<dbReference type="AlphaFoldDB" id="A0A8J6CYR4"/>
<comment type="subcellular location">
    <subcellularLocation>
        <location evidence="1">Cell membrane</location>
        <topology evidence="1">Lipid-anchor</topology>
        <topology evidence="1">GPI-anchor</topology>
    </subcellularLocation>
</comment>
<evidence type="ECO:0000313" key="14">
    <source>
        <dbReference type="EMBL" id="KAG8489489.1"/>
    </source>
</evidence>
<dbReference type="Gene3D" id="2.30.180.10">
    <property type="entry name" value="FAS1 domain"/>
    <property type="match status" value="2"/>
</dbReference>
<accession>A0A8J6CYR4</accession>
<evidence type="ECO:0000256" key="1">
    <source>
        <dbReference type="ARBA" id="ARBA00004609"/>
    </source>
</evidence>
<feature type="domain" description="FAS1" evidence="13">
    <location>
        <begin position="52"/>
        <end position="200"/>
    </location>
</feature>
<keyword evidence="8" id="KW-0472">Membrane</keyword>
<evidence type="ECO:0000259" key="13">
    <source>
        <dbReference type="PROSITE" id="PS50213"/>
    </source>
</evidence>
<dbReference type="Proteomes" id="UP000701853">
    <property type="component" value="Chromosome 7"/>
</dbReference>
<comment type="function">
    <text evidence="11">May be a cell surface adhesion protein.</text>
</comment>
<proteinExistence type="inferred from homology"/>
<dbReference type="Pfam" id="PF02469">
    <property type="entry name" value="Fasciclin"/>
    <property type="match status" value="2"/>
</dbReference>
<keyword evidence="3" id="KW-1003">Cell membrane</keyword>
<reference evidence="14 15" key="1">
    <citation type="journal article" date="2021" name="bioRxiv">
        <title>The Gossypium anomalum genome as a resource for cotton improvement and evolutionary analysis of hybrid incompatibility.</title>
        <authorList>
            <person name="Grover C.E."/>
            <person name="Yuan D."/>
            <person name="Arick M.A."/>
            <person name="Miller E.R."/>
            <person name="Hu G."/>
            <person name="Peterson D.G."/>
            <person name="Wendel J.F."/>
            <person name="Udall J.A."/>
        </authorList>
    </citation>
    <scope>NUCLEOTIDE SEQUENCE [LARGE SCALE GENOMIC DNA]</scope>
    <source>
        <strain evidence="14">JFW-Udall</strain>
        <tissue evidence="14">Leaf</tissue>
    </source>
</reference>
<dbReference type="GO" id="GO:0048367">
    <property type="term" value="P:shoot system development"/>
    <property type="evidence" value="ECO:0007669"/>
    <property type="project" value="TreeGrafter"/>
</dbReference>
<dbReference type="InterPro" id="IPR000782">
    <property type="entry name" value="FAS1_domain"/>
</dbReference>
<dbReference type="PROSITE" id="PS50213">
    <property type="entry name" value="FAS1"/>
    <property type="match status" value="2"/>
</dbReference>
<evidence type="ECO:0000256" key="5">
    <source>
        <dbReference type="ARBA" id="ARBA00022729"/>
    </source>
</evidence>
<dbReference type="GO" id="GO:0005886">
    <property type="term" value="C:plasma membrane"/>
    <property type="evidence" value="ECO:0007669"/>
    <property type="project" value="UniProtKB-SubCell"/>
</dbReference>
<gene>
    <name evidence="14" type="ORF">CXB51_017508</name>
</gene>
<dbReference type="InterPro" id="IPR036378">
    <property type="entry name" value="FAS1_dom_sf"/>
</dbReference>
<evidence type="ECO:0000256" key="6">
    <source>
        <dbReference type="ARBA" id="ARBA00022737"/>
    </source>
</evidence>
<feature type="compositionally biased region" description="Acidic residues" evidence="12">
    <location>
        <begin position="385"/>
        <end position="401"/>
    </location>
</feature>
<keyword evidence="7" id="KW-0654">Proteoglycan</keyword>
<dbReference type="PANTHER" id="PTHR32382:SF64">
    <property type="entry name" value="FASCICLIN-LIKE ARABINOGALACTAN PROTEIN 2"/>
    <property type="match status" value="1"/>
</dbReference>